<gene>
    <name evidence="1" type="ORF">N7496_010741</name>
</gene>
<name>A0A9W9UUU1_9EURO</name>
<evidence type="ECO:0000313" key="1">
    <source>
        <dbReference type="EMBL" id="KAJ5358328.1"/>
    </source>
</evidence>
<dbReference type="RefSeq" id="XP_056549614.1">
    <property type="nucleotide sequence ID" value="XM_056703654.1"/>
</dbReference>
<organism evidence="1 2">
    <name type="scientific">Penicillium cataractarum</name>
    <dbReference type="NCBI Taxonomy" id="2100454"/>
    <lineage>
        <taxon>Eukaryota</taxon>
        <taxon>Fungi</taxon>
        <taxon>Dikarya</taxon>
        <taxon>Ascomycota</taxon>
        <taxon>Pezizomycotina</taxon>
        <taxon>Eurotiomycetes</taxon>
        <taxon>Eurotiomycetidae</taxon>
        <taxon>Eurotiales</taxon>
        <taxon>Aspergillaceae</taxon>
        <taxon>Penicillium</taxon>
    </lineage>
</organism>
<sequence length="98" mass="11083">MSILATGAGVKRLFNFARDVYHYRRATSKELDIEIYYSEAISDTKEDIELYLNIPVVLLLLEVATRKRPAVTFDNKGVSNVDEFADLEENSVSPLPDT</sequence>
<protein>
    <submittedName>
        <fullName evidence="1">Uncharacterized protein</fullName>
    </submittedName>
</protein>
<reference evidence="1" key="2">
    <citation type="journal article" date="2023" name="IMA Fungus">
        <title>Comparative genomic study of the Penicillium genus elucidates a diverse pangenome and 15 lateral gene transfer events.</title>
        <authorList>
            <person name="Petersen C."/>
            <person name="Sorensen T."/>
            <person name="Nielsen M.R."/>
            <person name="Sondergaard T.E."/>
            <person name="Sorensen J.L."/>
            <person name="Fitzpatrick D.A."/>
            <person name="Frisvad J.C."/>
            <person name="Nielsen K.L."/>
        </authorList>
    </citation>
    <scope>NUCLEOTIDE SEQUENCE</scope>
    <source>
        <strain evidence="1">IBT 29864</strain>
    </source>
</reference>
<dbReference type="AlphaFoldDB" id="A0A9W9UUU1"/>
<proteinExistence type="predicted"/>
<accession>A0A9W9UUU1</accession>
<keyword evidence="2" id="KW-1185">Reference proteome</keyword>
<dbReference type="OrthoDB" id="4507940at2759"/>
<comment type="caution">
    <text evidence="1">The sequence shown here is derived from an EMBL/GenBank/DDBJ whole genome shotgun (WGS) entry which is preliminary data.</text>
</comment>
<dbReference type="GeneID" id="81442833"/>
<dbReference type="Proteomes" id="UP001147782">
    <property type="component" value="Unassembled WGS sequence"/>
</dbReference>
<reference evidence="1" key="1">
    <citation type="submission" date="2022-11" db="EMBL/GenBank/DDBJ databases">
        <authorList>
            <person name="Petersen C."/>
        </authorList>
    </citation>
    <scope>NUCLEOTIDE SEQUENCE</scope>
    <source>
        <strain evidence="1">IBT 29864</strain>
    </source>
</reference>
<evidence type="ECO:0000313" key="2">
    <source>
        <dbReference type="Proteomes" id="UP001147782"/>
    </source>
</evidence>
<dbReference type="EMBL" id="JAPZBS010000009">
    <property type="protein sequence ID" value="KAJ5358328.1"/>
    <property type="molecule type" value="Genomic_DNA"/>
</dbReference>